<dbReference type="Proteomes" id="UP000002872">
    <property type="component" value="Unassembled WGS sequence"/>
</dbReference>
<organism evidence="2 3">
    <name type="scientific">Nematocida parisii (strain ERTm3)</name>
    <name type="common">Nematode killer fungus</name>
    <dbReference type="NCBI Taxonomy" id="935791"/>
    <lineage>
        <taxon>Eukaryota</taxon>
        <taxon>Fungi</taxon>
        <taxon>Fungi incertae sedis</taxon>
        <taxon>Microsporidia</taxon>
        <taxon>Nematocida</taxon>
    </lineage>
</organism>
<reference evidence="2" key="1">
    <citation type="submission" date="2011-01" db="EMBL/GenBank/DDBJ databases">
        <title>The Genome Sequence of Nematocida parisii strain ERTm3.</title>
        <authorList>
            <consortium name="The Broad Institute Genome Sequencing Platform"/>
            <consortium name="The Broad Institute Genome Sequencing Center for Infectious Disease"/>
            <person name="Cuomo C."/>
            <person name="Troemel E."/>
            <person name="Young S.K."/>
            <person name="Zeng Q."/>
            <person name="Gargeya S."/>
            <person name="Fitzgerald M."/>
            <person name="Haas B."/>
            <person name="Abouelleil A."/>
            <person name="Alvarado L."/>
            <person name="Arachchi H.M."/>
            <person name="Berlin A."/>
            <person name="Chapman S.B."/>
            <person name="Gearin G."/>
            <person name="Goldberg J."/>
            <person name="Griggs A."/>
            <person name="Gujja S."/>
            <person name="Hansen M."/>
            <person name="Heiman D."/>
            <person name="Howarth C."/>
            <person name="Larimer J."/>
            <person name="Lui A."/>
            <person name="MacDonald P.J.P."/>
            <person name="McCowen C."/>
            <person name="Montmayeur A."/>
            <person name="Murphy C."/>
            <person name="Neiman D."/>
            <person name="Pearson M."/>
            <person name="Priest M."/>
            <person name="Roberts A."/>
            <person name="Saif S."/>
            <person name="Shea T."/>
            <person name="Sisk P."/>
            <person name="Stolte C."/>
            <person name="Sykes S."/>
            <person name="Wortman J."/>
            <person name="Nusbaum C."/>
            <person name="Birren B."/>
        </authorList>
    </citation>
    <scope>NUCLEOTIDE SEQUENCE</scope>
    <source>
        <strain evidence="2">ERTm3</strain>
    </source>
</reference>
<feature type="non-terminal residue" evidence="2">
    <location>
        <position position="799"/>
    </location>
</feature>
<name>I3EGL2_NEMP3</name>
<feature type="region of interest" description="Disordered" evidence="1">
    <location>
        <begin position="286"/>
        <end position="325"/>
    </location>
</feature>
<dbReference type="InParanoid" id="I3EGL2"/>
<dbReference type="EMBL" id="GL870879">
    <property type="protein sequence ID" value="EIJ88359.1"/>
    <property type="molecule type" value="Genomic_DNA"/>
</dbReference>
<feature type="compositionally biased region" description="Low complexity" evidence="1">
    <location>
        <begin position="287"/>
        <end position="325"/>
    </location>
</feature>
<protein>
    <submittedName>
        <fullName evidence="2">Uncharacterized protein</fullName>
    </submittedName>
</protein>
<evidence type="ECO:0000313" key="3">
    <source>
        <dbReference type="Proteomes" id="UP000002872"/>
    </source>
</evidence>
<proteinExistence type="predicted"/>
<sequence length="799" mass="93422">MKMTKIIIIKRKMMLLLVSYILMYILPKEFDTFICASNEEVTSSCSNMNNKRNNNYSSGQNYLHMQPSGFINNSNECLAYEEQPHNPYNAQDGSLNNANMLTNNLEKIPIEFQFNPYYVENLYASDSYRPNYEPPHNPYAVSNSLLNSNSTLTEGFPGLSNSNTFNPYPIENYYDNNQYTLNNVQTYNSYNIQNSYLNNIMSNENPMDPEISHSQVFTGINYLPSECMPFESNSTPLACNNIEPDSSNPLPSLQPLSSSIQKMESVAQNLESTQVSTSTNRKRIYISSSDSASNSSSNSVDDNNTNGDSSSDNTSDNDNASDNTSDSVDNFSKISFITSSIKNLDSYKCLVTKLHNYKLKNLKSGRNQESVFMPLYSHCSIKYKSNIYPVLKKSIKNNIKKYKNVWMALYKSKRKIIHKKLKFIYYLTSSYLKKKEYIFKYCDLSYYPGLFSDLNQMHNSCYSISKRFIPKNNLIVKSYRNITKLSDIYAKRNINLLWHAESLLVSYNNQILWSSFICAREVEKDWNLRRRLLLILCLPEIYEDLFYMKYEEIDLLRKRIMKINSSLESKNKCNQFCIIEYLYGKVHNNSKIMHDSYLRILQIKISPSLHIHTDISMYQLVYKLFAYFYKYSFYLYKTHINNHINNPNFLKHNNSNCLHMKNYTKIHPDGKNAYQGKGVVLETRIKIYNMTFKYNNTENNNRALDNITEKKVSYYYNWKNRIVISYTQHYHIQFVDNSTHCMHVIHLPFFVSTKNGTTAYHYIHTIGEIAKYIIDTFYAATINSSKKPCYNVYPFKYSR</sequence>
<dbReference type="VEuPathDB" id="MicrosporidiaDB:NEQG_01803"/>
<dbReference type="AlphaFoldDB" id="I3EGL2"/>
<dbReference type="HOGENOM" id="CLU_010538_0_0_1"/>
<accession>I3EGL2</accession>
<gene>
    <name evidence="2" type="ORF">NEQG_01803</name>
</gene>
<evidence type="ECO:0000313" key="2">
    <source>
        <dbReference type="EMBL" id="EIJ88359.1"/>
    </source>
</evidence>
<evidence type="ECO:0000256" key="1">
    <source>
        <dbReference type="SAM" id="MobiDB-lite"/>
    </source>
</evidence>
<keyword evidence="3" id="KW-1185">Reference proteome</keyword>